<dbReference type="InterPro" id="IPR010254">
    <property type="entry name" value="B12-dep_deHydtase_bsu"/>
</dbReference>
<dbReference type="EMBL" id="JAGSND010000014">
    <property type="protein sequence ID" value="MBR0599589.1"/>
    <property type="molecule type" value="Genomic_DNA"/>
</dbReference>
<dbReference type="Gene3D" id="3.40.50.10150">
    <property type="entry name" value="B12-dependent dehydatase associated subunit"/>
    <property type="match status" value="1"/>
</dbReference>
<protein>
    <submittedName>
        <fullName evidence="1">Propanediol/glycerol family dehydratase medium subunit</fullName>
    </submittedName>
</protein>
<accession>A0A8J8B2R3</accession>
<evidence type="ECO:0000313" key="2">
    <source>
        <dbReference type="Proteomes" id="UP000675664"/>
    </source>
</evidence>
<reference evidence="1" key="1">
    <citation type="submission" date="2021-04" db="EMBL/GenBank/DDBJ databases">
        <title>Sinoanaerobacter chloroacetimidivorans sp. nov., an obligate anaerobic bacterium isolated from anaerobic sludge.</title>
        <authorList>
            <person name="Bao Y."/>
        </authorList>
    </citation>
    <scope>NUCLEOTIDE SEQUENCE</scope>
    <source>
        <strain evidence="1">BAD-6</strain>
    </source>
</reference>
<keyword evidence="2" id="KW-1185">Reference proteome</keyword>
<dbReference type="RefSeq" id="WP_227019723.1">
    <property type="nucleotide sequence ID" value="NZ_JAGSND010000014.1"/>
</dbReference>
<evidence type="ECO:0000313" key="1">
    <source>
        <dbReference type="EMBL" id="MBR0599589.1"/>
    </source>
</evidence>
<dbReference type="Pfam" id="PF02288">
    <property type="entry name" value="Dehydratase_MU"/>
    <property type="match status" value="1"/>
</dbReference>
<gene>
    <name evidence="1" type="ORF">KCX82_17020</name>
</gene>
<comment type="caution">
    <text evidence="1">The sequence shown here is derived from an EMBL/GenBank/DDBJ whole genome shotgun (WGS) entry which is preliminary data.</text>
</comment>
<proteinExistence type="predicted"/>
<name>A0A8J8B2R3_9FIRM</name>
<sequence>MAESEKQYVLEITELGEARPSGRSDEIIIAVSPSFGVQQRETIVGLSHAIVVRELAAGVEEEGFHPRFIKYYNSSDLSSFANEAAKLSGSGISIGIQSKGTTMIHQRDLEPLDNLEIFPQAPLYDEEIYRMIGKNAARYGKGNTPEPVPTLNDQMALAKYQIKAALLHIKETELVVSKKPPVDLELHIKEVVG</sequence>
<organism evidence="1 2">
    <name type="scientific">Sinanaerobacter chloroacetimidivorans</name>
    <dbReference type="NCBI Taxonomy" id="2818044"/>
    <lineage>
        <taxon>Bacteria</taxon>
        <taxon>Bacillati</taxon>
        <taxon>Bacillota</taxon>
        <taxon>Clostridia</taxon>
        <taxon>Peptostreptococcales</taxon>
        <taxon>Anaerovoracaceae</taxon>
        <taxon>Sinanaerobacter</taxon>
    </lineage>
</organism>
<reference evidence="1" key="2">
    <citation type="submission" date="2021-04" db="EMBL/GenBank/DDBJ databases">
        <authorList>
            <person name="Liu J."/>
        </authorList>
    </citation>
    <scope>NUCLEOTIDE SEQUENCE</scope>
    <source>
        <strain evidence="1">BAD-6</strain>
    </source>
</reference>
<dbReference type="InterPro" id="IPR003208">
    <property type="entry name" value="Dehydtase/Dehydtase_re"/>
</dbReference>
<dbReference type="SUPFAM" id="SSF52968">
    <property type="entry name" value="B12-dependent dehydatase associated subunit"/>
    <property type="match status" value="1"/>
</dbReference>
<dbReference type="AlphaFoldDB" id="A0A8J8B2R3"/>
<dbReference type="NCBIfam" id="NF011616">
    <property type="entry name" value="PRK15042.1"/>
    <property type="match status" value="1"/>
</dbReference>
<dbReference type="Proteomes" id="UP000675664">
    <property type="component" value="Unassembled WGS sequence"/>
</dbReference>